<evidence type="ECO:0000256" key="1">
    <source>
        <dbReference type="SAM" id="MobiDB-lite"/>
    </source>
</evidence>
<reference evidence="2 3" key="1">
    <citation type="submission" date="2023-05" db="EMBL/GenBank/DDBJ databases">
        <title>Sequencing and Assembly of Streptomyces sp. NP73.</title>
        <authorList>
            <person name="Konwar A.N."/>
            <person name="Saikia K."/>
            <person name="Thakur D."/>
        </authorList>
    </citation>
    <scope>NUCLEOTIDE SEQUENCE [LARGE SCALE GENOMIC DNA]</scope>
    <source>
        <strain evidence="2 3">NP73</strain>
    </source>
</reference>
<accession>A0ABT7GLG9</accession>
<feature type="compositionally biased region" description="Low complexity" evidence="1">
    <location>
        <begin position="131"/>
        <end position="149"/>
    </location>
</feature>
<evidence type="ECO:0000313" key="2">
    <source>
        <dbReference type="EMBL" id="MDK9494418.1"/>
    </source>
</evidence>
<dbReference type="Proteomes" id="UP001223390">
    <property type="component" value="Unassembled WGS sequence"/>
</dbReference>
<proteinExistence type="predicted"/>
<sequence>MTINFGLLRSAAARYGNRSRGGSVLGFANSLHAQLYGLPLERPPLPGALDELLQANGYDDDQNLVLDQVATQLEAAAALIEQARHKARWQQLPESAAARLVTSQALAQHLSSELHQLAQAFASPGAPPAPMAALPGPAPAAAAPARARL</sequence>
<dbReference type="RefSeq" id="WP_285340297.1">
    <property type="nucleotide sequence ID" value="NZ_JASITI010000001.1"/>
</dbReference>
<organism evidence="2 3">
    <name type="scientific">Streptomyces katrae</name>
    <dbReference type="NCBI Taxonomy" id="68223"/>
    <lineage>
        <taxon>Bacteria</taxon>
        <taxon>Bacillati</taxon>
        <taxon>Actinomycetota</taxon>
        <taxon>Actinomycetes</taxon>
        <taxon>Kitasatosporales</taxon>
        <taxon>Streptomycetaceae</taxon>
        <taxon>Streptomyces</taxon>
    </lineage>
</organism>
<gene>
    <name evidence="2" type="ORF">QEZ40_000290</name>
</gene>
<feature type="region of interest" description="Disordered" evidence="1">
    <location>
        <begin position="127"/>
        <end position="149"/>
    </location>
</feature>
<comment type="caution">
    <text evidence="2">The sequence shown here is derived from an EMBL/GenBank/DDBJ whole genome shotgun (WGS) entry which is preliminary data.</text>
</comment>
<evidence type="ECO:0000313" key="3">
    <source>
        <dbReference type="Proteomes" id="UP001223390"/>
    </source>
</evidence>
<keyword evidence="3" id="KW-1185">Reference proteome</keyword>
<protein>
    <submittedName>
        <fullName evidence="2">Uncharacterized protein</fullName>
    </submittedName>
</protein>
<dbReference type="EMBL" id="JASITI010000001">
    <property type="protein sequence ID" value="MDK9494418.1"/>
    <property type="molecule type" value="Genomic_DNA"/>
</dbReference>
<name>A0ABT7GLG9_9ACTN</name>